<evidence type="ECO:0000313" key="2">
    <source>
        <dbReference type="EMBL" id="OGC46706.1"/>
    </source>
</evidence>
<sequence>MTNSDDINISFSPKTISLLVGIMLLVVLGYFSVAKINENKQFKKFSAVYNSVENSNDKDELLQLLKQERGLGEGSGIDTNLESRIDVLKDSLTEDAKSEGYKVTSSDIYYYDGTSVQAAQGYRVSLDSPTNKVITDLYNSKIADIQSIYKTLNPDNYGNYSIITINSIGSIDSQTKAYLLTRVNRN</sequence>
<dbReference type="EMBL" id="MEUX01000031">
    <property type="protein sequence ID" value="OGC46706.1"/>
    <property type="molecule type" value="Genomic_DNA"/>
</dbReference>
<accession>A0A1F4UP72</accession>
<keyword evidence="1" id="KW-0812">Transmembrane</keyword>
<evidence type="ECO:0000313" key="3">
    <source>
        <dbReference type="Proteomes" id="UP000176444"/>
    </source>
</evidence>
<dbReference type="Proteomes" id="UP000176444">
    <property type="component" value="Unassembled WGS sequence"/>
</dbReference>
<name>A0A1F4UP72_UNCKA</name>
<keyword evidence="1" id="KW-0472">Membrane</keyword>
<protein>
    <submittedName>
        <fullName evidence="2">Uncharacterized protein</fullName>
    </submittedName>
</protein>
<gene>
    <name evidence="2" type="ORF">A2713_01490</name>
</gene>
<evidence type="ECO:0000256" key="1">
    <source>
        <dbReference type="SAM" id="Phobius"/>
    </source>
</evidence>
<feature type="transmembrane region" description="Helical" evidence="1">
    <location>
        <begin position="15"/>
        <end position="34"/>
    </location>
</feature>
<reference evidence="2 3" key="1">
    <citation type="journal article" date="2016" name="Nat. Commun.">
        <title>Thousands of microbial genomes shed light on interconnected biogeochemical processes in an aquifer system.</title>
        <authorList>
            <person name="Anantharaman K."/>
            <person name="Brown C.T."/>
            <person name="Hug L.A."/>
            <person name="Sharon I."/>
            <person name="Castelle C.J."/>
            <person name="Probst A.J."/>
            <person name="Thomas B.C."/>
            <person name="Singh A."/>
            <person name="Wilkins M.J."/>
            <person name="Karaoz U."/>
            <person name="Brodie E.L."/>
            <person name="Williams K.H."/>
            <person name="Hubbard S.S."/>
            <person name="Banfield J.F."/>
        </authorList>
    </citation>
    <scope>NUCLEOTIDE SEQUENCE [LARGE SCALE GENOMIC DNA]</scope>
</reference>
<comment type="caution">
    <text evidence="2">The sequence shown here is derived from an EMBL/GenBank/DDBJ whole genome shotgun (WGS) entry which is preliminary data.</text>
</comment>
<dbReference type="AlphaFoldDB" id="A0A1F4UP72"/>
<organism evidence="2 3">
    <name type="scientific">candidate division WWE3 bacterium RIFCSPHIGHO2_01_FULL_35_17</name>
    <dbReference type="NCBI Taxonomy" id="1802614"/>
    <lineage>
        <taxon>Bacteria</taxon>
        <taxon>Katanobacteria</taxon>
    </lineage>
</organism>
<proteinExistence type="predicted"/>
<keyword evidence="1" id="KW-1133">Transmembrane helix</keyword>